<dbReference type="WormBase" id="CBG06065">
    <property type="protein sequence ID" value="CBP01618"/>
    <property type="gene ID" value="WBGene00028403"/>
</dbReference>
<dbReference type="PANTHER" id="PTHR45908:SF23">
    <property type="entry name" value="FUNGAL LIPASE-LIKE DOMAIN-CONTAINING PROTEIN"/>
    <property type="match status" value="1"/>
</dbReference>
<dbReference type="PANTHER" id="PTHR45908">
    <property type="entry name" value="PROTEIN CBG11750-RELATED"/>
    <property type="match status" value="1"/>
</dbReference>
<protein>
    <submittedName>
        <fullName evidence="2">Protein CBG06065</fullName>
    </submittedName>
</protein>
<dbReference type="Pfam" id="PF01764">
    <property type="entry name" value="Lipase_3"/>
    <property type="match status" value="1"/>
</dbReference>
<dbReference type="CTD" id="8575325"/>
<reference evidence="2 3" key="1">
    <citation type="journal article" date="2003" name="PLoS Biol.">
        <title>The genome sequence of Caenorhabditis briggsae: a platform for comparative genomics.</title>
        <authorList>
            <person name="Stein L.D."/>
            <person name="Bao Z."/>
            <person name="Blasiar D."/>
            <person name="Blumenthal T."/>
            <person name="Brent M.R."/>
            <person name="Chen N."/>
            <person name="Chinwalla A."/>
            <person name="Clarke L."/>
            <person name="Clee C."/>
            <person name="Coghlan A."/>
            <person name="Coulson A."/>
            <person name="D'Eustachio P."/>
            <person name="Fitch D.H."/>
            <person name="Fulton L.A."/>
            <person name="Fulton R.E."/>
            <person name="Griffiths-Jones S."/>
            <person name="Harris T.W."/>
            <person name="Hillier L.W."/>
            <person name="Kamath R."/>
            <person name="Kuwabara P.E."/>
            <person name="Mardis E.R."/>
            <person name="Marra M.A."/>
            <person name="Miner T.L."/>
            <person name="Minx P."/>
            <person name="Mullikin J.C."/>
            <person name="Plumb R.W."/>
            <person name="Rogers J."/>
            <person name="Schein J.E."/>
            <person name="Sohrmann M."/>
            <person name="Spieth J."/>
            <person name="Stajich J.E."/>
            <person name="Wei C."/>
            <person name="Willey D."/>
            <person name="Wilson R.K."/>
            <person name="Durbin R."/>
            <person name="Waterston R.H."/>
        </authorList>
    </citation>
    <scope>NUCLEOTIDE SEQUENCE [LARGE SCALE GENOMIC DNA]</scope>
    <source>
        <strain evidence="2 3">AF16</strain>
    </source>
</reference>
<dbReference type="eggNOG" id="KOG4569">
    <property type="taxonomic scope" value="Eukaryota"/>
</dbReference>
<proteinExistence type="predicted"/>
<feature type="domain" description="Fungal lipase-type" evidence="1">
    <location>
        <begin position="135"/>
        <end position="272"/>
    </location>
</feature>
<dbReference type="CDD" id="cd00519">
    <property type="entry name" value="Lipase_3"/>
    <property type="match status" value="1"/>
</dbReference>
<dbReference type="InterPro" id="IPR029058">
    <property type="entry name" value="AB_hydrolase_fold"/>
</dbReference>
<dbReference type="InterPro" id="IPR002921">
    <property type="entry name" value="Fungal_lipase-type"/>
</dbReference>
<dbReference type="HOGENOM" id="CLU_032957_0_1_1"/>
<sequence>METFNLLQLRRQLNVKCDSVKKDICSAYTKFKPKQSEVQKFYPRVDTTWPDLDPMTCSTDLPPPPLFRSLVDPEIQRQSVPTSNTRTTTASSIHLSSDACLPSTLRRQLNVVCDAVKKDICSAYTAVLNDNKAIVISFRGTQGFLQLIEEADKSVFQSQSPWVAGGKVSKYFGDAFNTLWNAGMKDDVSSLLHKNPTFEVWVTGHSLGGAMASLAASYIVKNGIATGDKVKLVTYGQPRTGTTPFAVAHDAQMAYSYRVTHNRDIVPHIPNEGMEDYKHHKSEVFYKESMNPGASYKVCSSADESNDCSNGLLITASVSDHLTYFTKDVSQWGEAGCN</sequence>
<dbReference type="EMBL" id="HE600986">
    <property type="protein sequence ID" value="CAP26305.2"/>
    <property type="molecule type" value="Genomic_DNA"/>
</dbReference>
<evidence type="ECO:0000313" key="4">
    <source>
        <dbReference type="WormBase" id="CBG06065"/>
    </source>
</evidence>
<accession>A8X0Z5</accession>
<dbReference type="FunCoup" id="A8X0Z5">
    <property type="interactions" value="31"/>
</dbReference>
<dbReference type="ESTHER" id="caebr-a8x0z5">
    <property type="family name" value="Lipase_3"/>
</dbReference>
<dbReference type="OMA" id="NPQTCLS"/>
<dbReference type="GO" id="GO:0006629">
    <property type="term" value="P:lipid metabolic process"/>
    <property type="evidence" value="ECO:0007669"/>
    <property type="project" value="InterPro"/>
</dbReference>
<name>A8X0Z5_CAEBR</name>
<dbReference type="GeneID" id="8575325"/>
<reference evidence="2 3" key="2">
    <citation type="journal article" date="2011" name="PLoS Genet.">
        <title>Caenorhabditis briggsae recombinant inbred line genotypes reveal inter-strain incompatibility and the evolution of recombination.</title>
        <authorList>
            <person name="Ross J.A."/>
            <person name="Koboldt D.C."/>
            <person name="Staisch J.E."/>
            <person name="Chamberlin H.M."/>
            <person name="Gupta B.P."/>
            <person name="Miller R.D."/>
            <person name="Baird S.E."/>
            <person name="Haag E.S."/>
        </authorList>
    </citation>
    <scope>NUCLEOTIDE SEQUENCE [LARGE SCALE GENOMIC DNA]</scope>
    <source>
        <strain evidence="2 3">AF16</strain>
    </source>
</reference>
<keyword evidence="3" id="KW-1185">Reference proteome</keyword>
<dbReference type="SUPFAM" id="SSF53474">
    <property type="entry name" value="alpha/beta-Hydrolases"/>
    <property type="match status" value="1"/>
</dbReference>
<evidence type="ECO:0000259" key="1">
    <source>
        <dbReference type="Pfam" id="PF01764"/>
    </source>
</evidence>
<organism evidence="2 3">
    <name type="scientific">Caenorhabditis briggsae</name>
    <dbReference type="NCBI Taxonomy" id="6238"/>
    <lineage>
        <taxon>Eukaryota</taxon>
        <taxon>Metazoa</taxon>
        <taxon>Ecdysozoa</taxon>
        <taxon>Nematoda</taxon>
        <taxon>Chromadorea</taxon>
        <taxon>Rhabditida</taxon>
        <taxon>Rhabditina</taxon>
        <taxon>Rhabditomorpha</taxon>
        <taxon>Rhabditoidea</taxon>
        <taxon>Rhabditidae</taxon>
        <taxon>Peloderinae</taxon>
        <taxon>Caenorhabditis</taxon>
    </lineage>
</organism>
<dbReference type="Gene3D" id="3.40.50.1820">
    <property type="entry name" value="alpha/beta hydrolase"/>
    <property type="match status" value="1"/>
</dbReference>
<gene>
    <name evidence="2 4" type="ORF">CBG06065</name>
    <name evidence="2" type="ORF">CBG_06065</name>
</gene>
<dbReference type="InParanoid" id="A8X0Z5"/>
<dbReference type="AlphaFoldDB" id="A8X0Z5"/>
<dbReference type="KEGG" id="cbr:CBG_06065"/>
<evidence type="ECO:0000313" key="3">
    <source>
        <dbReference type="Proteomes" id="UP000008549"/>
    </source>
</evidence>
<evidence type="ECO:0000313" key="2">
    <source>
        <dbReference type="EMBL" id="CAP26305.2"/>
    </source>
</evidence>
<dbReference type="RefSeq" id="XP_045093079.1">
    <property type="nucleotide sequence ID" value="XM_045235608.1"/>
</dbReference>
<dbReference type="Proteomes" id="UP000008549">
    <property type="component" value="Unassembled WGS sequence"/>
</dbReference>